<evidence type="ECO:0000313" key="4">
    <source>
        <dbReference type="Proteomes" id="UP000332487"/>
    </source>
</evidence>
<dbReference type="EMBL" id="GG697236">
    <property type="protein sequence ID" value="EET90524.1"/>
    <property type="molecule type" value="Genomic_DNA"/>
</dbReference>
<name>C7DG54_MICA2</name>
<dbReference type="Proteomes" id="UP000332487">
    <property type="component" value="Unassembled WGS sequence"/>
</dbReference>
<evidence type="ECO:0000256" key="2">
    <source>
        <dbReference type="SAM" id="Phobius"/>
    </source>
</evidence>
<keyword evidence="2" id="KW-0472">Membrane</keyword>
<feature type="transmembrane region" description="Helical" evidence="2">
    <location>
        <begin position="192"/>
        <end position="212"/>
    </location>
</feature>
<keyword evidence="4" id="KW-1185">Reference proteome</keyword>
<proteinExistence type="predicted"/>
<evidence type="ECO:0000313" key="3">
    <source>
        <dbReference type="EMBL" id="EET90524.1"/>
    </source>
</evidence>
<feature type="transmembrane region" description="Helical" evidence="2">
    <location>
        <begin position="60"/>
        <end position="80"/>
    </location>
</feature>
<keyword evidence="2" id="KW-1133">Transmembrane helix</keyword>
<feature type="region of interest" description="Disordered" evidence="1">
    <location>
        <begin position="27"/>
        <end position="55"/>
    </location>
</feature>
<protein>
    <submittedName>
        <fullName evidence="3">Uncharacterized protein</fullName>
    </submittedName>
</protein>
<reference evidence="3 4" key="1">
    <citation type="journal article" date="2009" name="Genome Biol.">
        <title>Community-wide analysis of microbial genome sequence signatures.</title>
        <authorList>
            <person name="Dick G.J."/>
            <person name="Andersson A.F."/>
            <person name="Baker B.J."/>
            <person name="Simmons S.L."/>
            <person name="Thomas B.C."/>
            <person name="Yelton A.P."/>
            <person name="Banfield J.F."/>
        </authorList>
    </citation>
    <scope>NUCLEOTIDE SEQUENCE [LARGE SCALE GENOMIC DNA]</scope>
    <source>
        <strain evidence="3">ARMAN-2</strain>
    </source>
</reference>
<sequence length="240" mass="25840">MCMMPKAINMRQCYYFYQEGENMVRKEKPRSTAASSLEDGSVQQTEGSPKGSRKTYRSGSLAAGLGLLVAGAGTAVYSFLDKVKMVTKPVSLGGSGLTSQMSGWTFGVGNIDFKGLSYNSATNQWTIEIINNNNVVGNYTISAGQLLTVKGPLGQSTYTFELTQHNPGIDANFSYYVNGHVYFVHPAWFTDALLGGAAMAVLGGITIAITAHRIRKYNKMLREEQGSEESSAADSGKVAK</sequence>
<evidence type="ECO:0000256" key="1">
    <source>
        <dbReference type="SAM" id="MobiDB-lite"/>
    </source>
</evidence>
<dbReference type="AlphaFoldDB" id="C7DG54"/>
<keyword evidence="2" id="KW-0812">Transmembrane</keyword>
<organism evidence="3 4">
    <name type="scientific">Candidatus Micrarchaeum acidiphilum ARMAN-2</name>
    <dbReference type="NCBI Taxonomy" id="425595"/>
    <lineage>
        <taxon>Archaea</taxon>
        <taxon>Candidatus Micrarchaeota</taxon>
        <taxon>Candidatus Micrarchaeia</taxon>
        <taxon>Candidatus Micrarchaeales</taxon>
        <taxon>Candidatus Micrarchaeaceae</taxon>
        <taxon>Candidatus Micrarchaeum</taxon>
    </lineage>
</organism>
<accession>C7DG54</accession>
<gene>
    <name evidence="3" type="ORF">UNLARM2_0058</name>
</gene>
<reference evidence="3 4" key="2">
    <citation type="journal article" date="2010" name="Proc. Natl. Acad. Sci. U.S.A.">
        <title>Enigmatic, ultrasmall, uncultivated Archaea.</title>
        <authorList>
            <person name="Baker B.J."/>
            <person name="Comolli L.R."/>
            <person name="Dick G.J."/>
            <person name="Hauser L.J."/>
            <person name="Hyatt D."/>
            <person name="Dill B.D."/>
            <person name="Land M.L."/>
            <person name="Verberkmoes N.C."/>
            <person name="Hettich R.L."/>
            <person name="Banfield J.F."/>
        </authorList>
    </citation>
    <scope>NUCLEOTIDE SEQUENCE [LARGE SCALE GENOMIC DNA]</scope>
    <source>
        <strain evidence="3">ARMAN-2</strain>
    </source>
</reference>